<reference evidence="3 4" key="1">
    <citation type="submission" date="2018-04" db="EMBL/GenBank/DDBJ databases">
        <authorList>
            <person name="Zhang X."/>
            <person name="Yuan J."/>
            <person name="Li F."/>
            <person name="Xiang J."/>
        </authorList>
    </citation>
    <scope>NUCLEOTIDE SEQUENCE [LARGE SCALE GENOMIC DNA]</scope>
    <source>
        <tissue evidence="3">Muscle</tissue>
    </source>
</reference>
<evidence type="ECO:0000259" key="2">
    <source>
        <dbReference type="Pfam" id="PF13383"/>
    </source>
</evidence>
<accession>A0A423T544</accession>
<dbReference type="EMBL" id="QCYY01002307">
    <property type="protein sequence ID" value="ROT71338.1"/>
    <property type="molecule type" value="Genomic_DNA"/>
</dbReference>
<keyword evidence="4" id="KW-1185">Reference proteome</keyword>
<comment type="caution">
    <text evidence="3">The sequence shown here is derived from an EMBL/GenBank/DDBJ whole genome shotgun (WGS) entry which is preliminary data.</text>
</comment>
<dbReference type="PANTHER" id="PTHR32026">
    <property type="entry name" value="METHYLTRANSFERASE-LIKE PROTEIN 24"/>
    <property type="match status" value="1"/>
</dbReference>
<protein>
    <recommendedName>
        <fullName evidence="2">Methyltransferase domain-containing protein</fullName>
    </recommendedName>
</protein>
<feature type="signal peptide" evidence="1">
    <location>
        <begin position="1"/>
        <end position="22"/>
    </location>
</feature>
<keyword evidence="1" id="KW-0732">Signal</keyword>
<feature type="chain" id="PRO_5019283590" description="Methyltransferase domain-containing protein" evidence="1">
    <location>
        <begin position="23"/>
        <end position="305"/>
    </location>
</feature>
<dbReference type="OrthoDB" id="6362181at2759"/>
<evidence type="ECO:0000313" key="4">
    <source>
        <dbReference type="Proteomes" id="UP000283509"/>
    </source>
</evidence>
<dbReference type="InterPro" id="IPR025714">
    <property type="entry name" value="Methyltranfer_dom"/>
</dbReference>
<dbReference type="PANTHER" id="PTHR32026:SF10">
    <property type="entry name" value="METHYLTRANSFERASE-LIKE PROTEIN 24-RELATED"/>
    <property type="match status" value="1"/>
</dbReference>
<evidence type="ECO:0000256" key="1">
    <source>
        <dbReference type="SAM" id="SignalP"/>
    </source>
</evidence>
<dbReference type="InterPro" id="IPR026913">
    <property type="entry name" value="METTL24"/>
</dbReference>
<feature type="domain" description="Methyltransferase" evidence="2">
    <location>
        <begin position="50"/>
        <end position="230"/>
    </location>
</feature>
<gene>
    <name evidence="3" type="ORF">C7M84_010346</name>
</gene>
<dbReference type="Proteomes" id="UP000283509">
    <property type="component" value="Unassembled WGS sequence"/>
</dbReference>
<proteinExistence type="predicted"/>
<dbReference type="AlphaFoldDB" id="A0A423T544"/>
<organism evidence="3 4">
    <name type="scientific">Penaeus vannamei</name>
    <name type="common">Whiteleg shrimp</name>
    <name type="synonym">Litopenaeus vannamei</name>
    <dbReference type="NCBI Taxonomy" id="6689"/>
    <lineage>
        <taxon>Eukaryota</taxon>
        <taxon>Metazoa</taxon>
        <taxon>Ecdysozoa</taxon>
        <taxon>Arthropoda</taxon>
        <taxon>Crustacea</taxon>
        <taxon>Multicrustacea</taxon>
        <taxon>Malacostraca</taxon>
        <taxon>Eumalacostraca</taxon>
        <taxon>Eucarida</taxon>
        <taxon>Decapoda</taxon>
        <taxon>Dendrobranchiata</taxon>
        <taxon>Penaeoidea</taxon>
        <taxon>Penaeidae</taxon>
        <taxon>Penaeus</taxon>
    </lineage>
</organism>
<sequence length="305" mass="34832">MSTKLRLVVSAWACLVLFTVLGGRTDMLQPTSVAYSNLQHTTQTSRIVEVKNKTKRLLKNPTEYFESLEQPNGYCRKLVTFGGTSCKLWMDGDKQVCLDDHVAMPKKDCLVYSFGAGDDISFEDSIIEFADCELHLFDPSINASDILNESGEKIKFHKLGLGESEKVLVHKGVTYKFNTFDSILRQNGHLGRTIHYLKLDIESSEWVVLPYLLEKGLLDNVWQLAMELHSTFLNNLPFEKWMEHLQRQHDVLTSLETLGFRKISYRENLNMVGFVKVPGEEHKRPACGEVLYVREPSSIGRRSLL</sequence>
<dbReference type="Pfam" id="PF13383">
    <property type="entry name" value="Methyltransf_22"/>
    <property type="match status" value="1"/>
</dbReference>
<evidence type="ECO:0000313" key="3">
    <source>
        <dbReference type="EMBL" id="ROT71338.1"/>
    </source>
</evidence>
<reference evidence="3 4" key="2">
    <citation type="submission" date="2019-01" db="EMBL/GenBank/DDBJ databases">
        <title>The decoding of complex shrimp genome reveals the adaptation for benthos swimmer, frequently molting mechanism and breeding impact on genome.</title>
        <authorList>
            <person name="Sun Y."/>
            <person name="Gao Y."/>
            <person name="Yu Y."/>
        </authorList>
    </citation>
    <scope>NUCLEOTIDE SEQUENCE [LARGE SCALE GENOMIC DNA]</scope>
    <source>
        <tissue evidence="3">Muscle</tissue>
    </source>
</reference>
<name>A0A423T544_PENVA</name>